<dbReference type="Pfam" id="PF00856">
    <property type="entry name" value="SET"/>
    <property type="match status" value="1"/>
</dbReference>
<keyword evidence="5" id="KW-0808">Transferase</keyword>
<evidence type="ECO:0000256" key="3">
    <source>
        <dbReference type="ARBA" id="ARBA00022454"/>
    </source>
</evidence>
<keyword evidence="6" id="KW-0949">S-adenosyl-L-methionine</keyword>
<evidence type="ECO:0000256" key="5">
    <source>
        <dbReference type="ARBA" id="ARBA00022679"/>
    </source>
</evidence>
<dbReference type="GO" id="GO:0032259">
    <property type="term" value="P:methylation"/>
    <property type="evidence" value="ECO:0007669"/>
    <property type="project" value="UniProtKB-KW"/>
</dbReference>
<evidence type="ECO:0000259" key="10">
    <source>
        <dbReference type="PROSITE" id="PS50868"/>
    </source>
</evidence>
<dbReference type="InterPro" id="IPR006560">
    <property type="entry name" value="AWS_dom"/>
</dbReference>
<dbReference type="SMART" id="SM00317">
    <property type="entry name" value="SET"/>
    <property type="match status" value="1"/>
</dbReference>
<keyword evidence="3" id="KW-0158">Chromosome</keyword>
<feature type="compositionally biased region" description="Basic and acidic residues" evidence="8">
    <location>
        <begin position="662"/>
        <end position="674"/>
    </location>
</feature>
<dbReference type="InterPro" id="IPR050777">
    <property type="entry name" value="SET2_Histone-Lys_MeTrsfase"/>
</dbReference>
<dbReference type="OrthoDB" id="422362at2759"/>
<evidence type="ECO:0000313" key="13">
    <source>
        <dbReference type="Proteomes" id="UP000237438"/>
    </source>
</evidence>
<evidence type="ECO:0000256" key="4">
    <source>
        <dbReference type="ARBA" id="ARBA00022603"/>
    </source>
</evidence>
<evidence type="ECO:0008006" key="14">
    <source>
        <dbReference type="Google" id="ProtNLM"/>
    </source>
</evidence>
<dbReference type="InterPro" id="IPR001214">
    <property type="entry name" value="SET_dom"/>
</dbReference>
<name>A0A2S4Q2B0_9PEZI</name>
<dbReference type="InterPro" id="IPR046341">
    <property type="entry name" value="SET_dom_sf"/>
</dbReference>
<comment type="caution">
    <text evidence="12">The sequence shown here is derived from an EMBL/GenBank/DDBJ whole genome shotgun (WGS) entry which is preliminary data.</text>
</comment>
<feature type="domain" description="SET" evidence="9">
    <location>
        <begin position="458"/>
        <end position="574"/>
    </location>
</feature>
<feature type="region of interest" description="Disordered" evidence="8">
    <location>
        <begin position="1"/>
        <end position="28"/>
    </location>
</feature>
<evidence type="ECO:0000259" key="9">
    <source>
        <dbReference type="PROSITE" id="PS50280"/>
    </source>
</evidence>
<sequence length="696" mass="79416">MVETQFSETVSSPPDSPERRVMLRRETSSDSTISAHSFFDYSNTCSSTPPTSIGESISEFPSSGKGNLLTRFSLECFNTGVCNELSTRKANPLCESSTYKPNKLSEDYAEQDLTEYTRKDSRNEFLENELSFFQYVAQHKKNARRSIRLARKSLESVAYQKEQNSLIRESQEMGIKFSKGQREKLGTEERRSTRYSKKSFERITENSKTIEKRSFKKVENNLCVSAPISRELRNLTDTLEYAKIDVVPIIHEIWSNGKLVAVDCPQKESRLQGNEFASQILKEPTTLHKINSRGKERKLWLTEGLYAGQETCSDWYEYPLDNKRRKTRSFATKKPNKALPLPMWHGKRLIEAGRDFKLPFDICSPLPPGQPKPDEWRKTTKNRFVGEAGILWKVSKFLDSSSSKCVCNPTTGCDENCQNKIMFYECDDSNCASGLDLCTNRPFAALQERRKAGGKYRVGVEVIKTADRGYGVRSTRCFEPNQIIVEYTGEIITEEECDRRMREDYKNNDCHYLMSFDQSMIIDATKGSIARFINHSCNPNCRMVKWIVSGNPRLALFAGDEPIMTGDELTYDYNFDPFSTKNIQKCLCGSDNCRGVLGPRPKDLKIAKEKDNFKVPLKASIAGRKRKIREIKGNFDDLESSILKKRKTENGAVRSVSCSSPSEKKVKSSNKDTSDAIFNTDNLKNNSVFYKKKRNA</sequence>
<evidence type="ECO:0000256" key="2">
    <source>
        <dbReference type="ARBA" id="ARBA00004286"/>
    </source>
</evidence>
<keyword evidence="13" id="KW-1185">Reference proteome</keyword>
<accession>A0A2S4Q2B0</accession>
<gene>
    <name evidence="12" type="ORF">EPUL_000047</name>
</gene>
<feature type="compositionally biased region" description="Polar residues" evidence="8">
    <location>
        <begin position="1"/>
        <end position="13"/>
    </location>
</feature>
<dbReference type="InterPro" id="IPR003616">
    <property type="entry name" value="Post-SET_dom"/>
</dbReference>
<dbReference type="Pfam" id="PF17907">
    <property type="entry name" value="AWS"/>
    <property type="match status" value="1"/>
</dbReference>
<evidence type="ECO:0000259" key="11">
    <source>
        <dbReference type="PROSITE" id="PS51215"/>
    </source>
</evidence>
<evidence type="ECO:0000313" key="12">
    <source>
        <dbReference type="EMBL" id="POS88400.1"/>
    </source>
</evidence>
<proteinExistence type="predicted"/>
<dbReference type="SMART" id="SM00508">
    <property type="entry name" value="PostSET"/>
    <property type="match status" value="1"/>
</dbReference>
<organism evidence="12 13">
    <name type="scientific">Erysiphe pulchra</name>
    <dbReference type="NCBI Taxonomy" id="225359"/>
    <lineage>
        <taxon>Eukaryota</taxon>
        <taxon>Fungi</taxon>
        <taxon>Dikarya</taxon>
        <taxon>Ascomycota</taxon>
        <taxon>Pezizomycotina</taxon>
        <taxon>Leotiomycetes</taxon>
        <taxon>Erysiphales</taxon>
        <taxon>Erysiphaceae</taxon>
        <taxon>Erysiphe</taxon>
    </lineage>
</organism>
<evidence type="ECO:0000256" key="8">
    <source>
        <dbReference type="SAM" id="MobiDB-lite"/>
    </source>
</evidence>
<dbReference type="SUPFAM" id="SSF82199">
    <property type="entry name" value="SET domain"/>
    <property type="match status" value="1"/>
</dbReference>
<dbReference type="PROSITE" id="PS51215">
    <property type="entry name" value="AWS"/>
    <property type="match status" value="1"/>
</dbReference>
<dbReference type="GO" id="GO:0005694">
    <property type="term" value="C:chromosome"/>
    <property type="evidence" value="ECO:0007669"/>
    <property type="project" value="UniProtKB-SubCell"/>
</dbReference>
<dbReference type="FunFam" id="2.170.270.10:FF:000037">
    <property type="entry name" value="Histone-lysine N-methyltransferase"/>
    <property type="match status" value="1"/>
</dbReference>
<keyword evidence="7" id="KW-0539">Nucleus</keyword>
<keyword evidence="4" id="KW-0489">Methyltransferase</keyword>
<dbReference type="GO" id="GO:0042054">
    <property type="term" value="F:histone methyltransferase activity"/>
    <property type="evidence" value="ECO:0007669"/>
    <property type="project" value="InterPro"/>
</dbReference>
<evidence type="ECO:0000256" key="6">
    <source>
        <dbReference type="ARBA" id="ARBA00022691"/>
    </source>
</evidence>
<dbReference type="PROSITE" id="PS50280">
    <property type="entry name" value="SET"/>
    <property type="match status" value="1"/>
</dbReference>
<feature type="compositionally biased region" description="Basic and acidic residues" evidence="8">
    <location>
        <begin position="16"/>
        <end position="28"/>
    </location>
</feature>
<evidence type="ECO:0000256" key="7">
    <source>
        <dbReference type="ARBA" id="ARBA00023242"/>
    </source>
</evidence>
<dbReference type="AlphaFoldDB" id="A0A2S4Q2B0"/>
<dbReference type="PROSITE" id="PS50868">
    <property type="entry name" value="POST_SET"/>
    <property type="match status" value="1"/>
</dbReference>
<dbReference type="Gene3D" id="2.170.270.10">
    <property type="entry name" value="SET domain"/>
    <property type="match status" value="1"/>
</dbReference>
<evidence type="ECO:0000256" key="1">
    <source>
        <dbReference type="ARBA" id="ARBA00004123"/>
    </source>
</evidence>
<dbReference type="Proteomes" id="UP000237438">
    <property type="component" value="Unassembled WGS sequence"/>
</dbReference>
<dbReference type="EMBL" id="PEDP01000004">
    <property type="protein sequence ID" value="POS88400.1"/>
    <property type="molecule type" value="Genomic_DNA"/>
</dbReference>
<reference evidence="12 13" key="1">
    <citation type="submission" date="2017-10" db="EMBL/GenBank/DDBJ databases">
        <title>Development of genomic resources for the powdery mildew, Erysiphe pulchra.</title>
        <authorList>
            <person name="Wadl P.A."/>
            <person name="Mack B.M."/>
            <person name="Moore G."/>
            <person name="Beltz S.B."/>
        </authorList>
    </citation>
    <scope>NUCLEOTIDE SEQUENCE [LARGE SCALE GENOMIC DNA]</scope>
    <source>
        <strain evidence="12">Cflorida</strain>
    </source>
</reference>
<dbReference type="PANTHER" id="PTHR22884">
    <property type="entry name" value="SET DOMAIN PROTEINS"/>
    <property type="match status" value="1"/>
</dbReference>
<feature type="domain" description="AWS" evidence="11">
    <location>
        <begin position="400"/>
        <end position="447"/>
    </location>
</feature>
<feature type="non-terminal residue" evidence="12">
    <location>
        <position position="696"/>
    </location>
</feature>
<dbReference type="STRING" id="225359.A0A2S4Q2B0"/>
<feature type="region of interest" description="Disordered" evidence="8">
    <location>
        <begin position="653"/>
        <end position="679"/>
    </location>
</feature>
<dbReference type="GO" id="GO:0005634">
    <property type="term" value="C:nucleus"/>
    <property type="evidence" value="ECO:0007669"/>
    <property type="project" value="UniProtKB-SubCell"/>
</dbReference>
<comment type="subcellular location">
    <subcellularLocation>
        <location evidence="2">Chromosome</location>
    </subcellularLocation>
    <subcellularLocation>
        <location evidence="1">Nucleus</location>
    </subcellularLocation>
</comment>
<feature type="domain" description="Post-SET" evidence="10">
    <location>
        <begin position="582"/>
        <end position="598"/>
    </location>
</feature>
<protein>
    <recommendedName>
        <fullName evidence="14">SET domain-containing protein</fullName>
    </recommendedName>
</protein>